<dbReference type="AlphaFoldDB" id="A0A843U0X0"/>
<evidence type="ECO:0000313" key="5">
    <source>
        <dbReference type="Proteomes" id="UP000652761"/>
    </source>
</evidence>
<protein>
    <recommendedName>
        <fullName evidence="3">C2H2-type domain-containing protein</fullName>
    </recommendedName>
</protein>
<reference evidence="4" key="1">
    <citation type="submission" date="2017-07" db="EMBL/GenBank/DDBJ databases">
        <title>Taro Niue Genome Assembly and Annotation.</title>
        <authorList>
            <person name="Atibalentja N."/>
            <person name="Keating K."/>
            <person name="Fields C.J."/>
        </authorList>
    </citation>
    <scope>NUCLEOTIDE SEQUENCE</scope>
    <source>
        <strain evidence="4">Niue_2</strain>
        <tissue evidence="4">Leaf</tissue>
    </source>
</reference>
<dbReference type="InterPro" id="IPR013087">
    <property type="entry name" value="Znf_C2H2_type"/>
</dbReference>
<feature type="compositionally biased region" description="Basic and acidic residues" evidence="2">
    <location>
        <begin position="462"/>
        <end position="487"/>
    </location>
</feature>
<evidence type="ECO:0000256" key="1">
    <source>
        <dbReference type="PROSITE-ProRule" id="PRU00042"/>
    </source>
</evidence>
<name>A0A843U0X0_COLES</name>
<feature type="compositionally biased region" description="Polar residues" evidence="2">
    <location>
        <begin position="448"/>
        <end position="457"/>
    </location>
</feature>
<keyword evidence="1" id="KW-0863">Zinc-finger</keyword>
<evidence type="ECO:0000256" key="2">
    <source>
        <dbReference type="SAM" id="MobiDB-lite"/>
    </source>
</evidence>
<dbReference type="Proteomes" id="UP000652761">
    <property type="component" value="Unassembled WGS sequence"/>
</dbReference>
<keyword evidence="5" id="KW-1185">Reference proteome</keyword>
<dbReference type="EMBL" id="NMUH01000416">
    <property type="protein sequence ID" value="MQL78762.1"/>
    <property type="molecule type" value="Genomic_DNA"/>
</dbReference>
<dbReference type="PROSITE" id="PS50157">
    <property type="entry name" value="ZINC_FINGER_C2H2_2"/>
    <property type="match status" value="1"/>
</dbReference>
<evidence type="ECO:0000313" key="4">
    <source>
        <dbReference type="EMBL" id="MQL78762.1"/>
    </source>
</evidence>
<organism evidence="4 5">
    <name type="scientific">Colocasia esculenta</name>
    <name type="common">Wild taro</name>
    <name type="synonym">Arum esculentum</name>
    <dbReference type="NCBI Taxonomy" id="4460"/>
    <lineage>
        <taxon>Eukaryota</taxon>
        <taxon>Viridiplantae</taxon>
        <taxon>Streptophyta</taxon>
        <taxon>Embryophyta</taxon>
        <taxon>Tracheophyta</taxon>
        <taxon>Spermatophyta</taxon>
        <taxon>Magnoliopsida</taxon>
        <taxon>Liliopsida</taxon>
        <taxon>Araceae</taxon>
        <taxon>Aroideae</taxon>
        <taxon>Colocasieae</taxon>
        <taxon>Colocasia</taxon>
    </lineage>
</organism>
<feature type="compositionally biased region" description="Polar residues" evidence="2">
    <location>
        <begin position="656"/>
        <end position="673"/>
    </location>
</feature>
<feature type="region of interest" description="Disordered" evidence="2">
    <location>
        <begin position="1"/>
        <end position="38"/>
    </location>
</feature>
<feature type="region of interest" description="Disordered" evidence="2">
    <location>
        <begin position="443"/>
        <end position="487"/>
    </location>
</feature>
<gene>
    <name evidence="4" type="ORF">Taro_011205</name>
</gene>
<sequence length="688" mass="76048">MSSTKGNGKMPKGSPNDHMTEDNGCRQEPLNGISTFTSKVDGSKKIGDSTKVCGAHDEVTKSSSEHMQTLKIPEAVVAFAQAAAKANGEPEKYLPGWPLLSPSKVWLQKCDKCSREFCSSINYRRHIRVHRRSLYVDKVSPKTRELLGAFWDKLSPEEAKELASFEDVNLEEVSGSSIIGALTSVLRKPGFSSLPQVYLKAGATLSDVVQGRPSRFPISSQEVFSILDDASEKTFLCAGTASSLQRFVFDGEVGKTAMEMKNLVACTSFLLERKLIKAWLADKDAEALKCQKLLFEEEEAAQKRQAELLERKRMKKLRQKEQKTKQHDDVINPGNKSGLSDPAEACSMETESSVEASELDLRTTKSPDCTSHSALEPSISLSFCPETGDVDQKWEHQVPQESMPRQPILPHRPISKPTRNYLCGFNSQVSGAKPIAMQKHNGYRDLKSSSSANSQKVWTRKSKPEDDTERNRNEREKETKDKSDGTARSEVLIGSICVNLKSHDGPQVGNESVQEEIVELDGAPSSVKESRKLWKQVHREVGISRLHPNESEDCVISELQSETASLIAQDQSCPANSGIEDFMHELTPSSLLVPETIDFSSSRLFSSEIAEAFLSQRWEAAMSADHVKLSLFPDSEAMSAKDDAEESGTEVRLQPTGPSSRSSALGSTGNRTAESRSVLSFHTYHIFR</sequence>
<dbReference type="OrthoDB" id="191139at2759"/>
<feature type="region of interest" description="Disordered" evidence="2">
    <location>
        <begin position="315"/>
        <end position="373"/>
    </location>
</feature>
<dbReference type="PROSITE" id="PS00028">
    <property type="entry name" value="ZINC_FINGER_C2H2_1"/>
    <property type="match status" value="1"/>
</dbReference>
<accession>A0A843U0X0</accession>
<feature type="region of interest" description="Disordered" evidence="2">
    <location>
        <begin position="638"/>
        <end position="673"/>
    </location>
</feature>
<feature type="domain" description="C2H2-type" evidence="3">
    <location>
        <begin position="108"/>
        <end position="130"/>
    </location>
</feature>
<dbReference type="GO" id="GO:0008270">
    <property type="term" value="F:zinc ion binding"/>
    <property type="evidence" value="ECO:0007669"/>
    <property type="project" value="UniProtKB-KW"/>
</dbReference>
<evidence type="ECO:0000259" key="3">
    <source>
        <dbReference type="PROSITE" id="PS50157"/>
    </source>
</evidence>
<comment type="caution">
    <text evidence="4">The sequence shown here is derived from an EMBL/GenBank/DDBJ whole genome shotgun (WGS) entry which is preliminary data.</text>
</comment>
<keyword evidence="1" id="KW-0479">Metal-binding</keyword>
<keyword evidence="1" id="KW-0862">Zinc</keyword>
<dbReference type="PANTHER" id="PTHR36055">
    <property type="entry name" value="C2H2-LIKE ZINC FINGER PROTEIN"/>
    <property type="match status" value="1"/>
</dbReference>
<dbReference type="PANTHER" id="PTHR36055:SF1">
    <property type="entry name" value="C2H2-LIKE ZINC FINGER PROTEIN"/>
    <property type="match status" value="1"/>
</dbReference>
<feature type="compositionally biased region" description="Basic and acidic residues" evidence="2">
    <location>
        <begin position="319"/>
        <end position="330"/>
    </location>
</feature>
<proteinExistence type="predicted"/>